<keyword evidence="2" id="KW-1185">Reference proteome</keyword>
<feature type="non-terminal residue" evidence="1">
    <location>
        <position position="121"/>
    </location>
</feature>
<dbReference type="Proteomes" id="UP000479190">
    <property type="component" value="Unassembled WGS sequence"/>
</dbReference>
<reference evidence="1 2" key="1">
    <citation type="submission" date="2020-02" db="EMBL/GenBank/DDBJ databases">
        <authorList>
            <person name="Ferguson B K."/>
        </authorList>
    </citation>
    <scope>NUCLEOTIDE SEQUENCE [LARGE SCALE GENOMIC DNA]</scope>
</reference>
<dbReference type="EMBL" id="CADCXV010000223">
    <property type="protein sequence ID" value="CAB0028945.1"/>
    <property type="molecule type" value="Genomic_DNA"/>
</dbReference>
<evidence type="ECO:0000313" key="2">
    <source>
        <dbReference type="Proteomes" id="UP000479190"/>
    </source>
</evidence>
<proteinExistence type="predicted"/>
<name>A0A6H5HWG1_9HYME</name>
<evidence type="ECO:0000313" key="1">
    <source>
        <dbReference type="EMBL" id="CAB0028945.1"/>
    </source>
</evidence>
<sequence length="121" mass="14122">MGSSVRGGRVRRQSTVSSPDERLYQYVQDKILVIWTKIVARWLGPVFLRISVITMLRKGQAKQSITIEIRKFWTCQTNTIEKGPTREKMGLKKEIKATLAIITLIEEEFLVRSPKRKFYHL</sequence>
<accession>A0A6H5HWG1</accession>
<protein>
    <submittedName>
        <fullName evidence="1">Uncharacterized protein</fullName>
    </submittedName>
</protein>
<organism evidence="1 2">
    <name type="scientific">Trichogramma brassicae</name>
    <dbReference type="NCBI Taxonomy" id="86971"/>
    <lineage>
        <taxon>Eukaryota</taxon>
        <taxon>Metazoa</taxon>
        <taxon>Ecdysozoa</taxon>
        <taxon>Arthropoda</taxon>
        <taxon>Hexapoda</taxon>
        <taxon>Insecta</taxon>
        <taxon>Pterygota</taxon>
        <taxon>Neoptera</taxon>
        <taxon>Endopterygota</taxon>
        <taxon>Hymenoptera</taxon>
        <taxon>Apocrita</taxon>
        <taxon>Proctotrupomorpha</taxon>
        <taxon>Chalcidoidea</taxon>
        <taxon>Trichogrammatidae</taxon>
        <taxon>Trichogramma</taxon>
    </lineage>
</organism>
<gene>
    <name evidence="1" type="ORF">TBRA_LOCUS1053</name>
</gene>
<dbReference type="AlphaFoldDB" id="A0A6H5HWG1"/>